<evidence type="ECO:0000313" key="2">
    <source>
        <dbReference type="EMBL" id="EDS41073.1"/>
    </source>
</evidence>
<dbReference type="HOGENOM" id="CLU_2239205_0_0_1"/>
<name>B0X5U3_CULQU</name>
<feature type="signal peptide" evidence="1">
    <location>
        <begin position="1"/>
        <end position="19"/>
    </location>
</feature>
<evidence type="ECO:0000313" key="4">
    <source>
        <dbReference type="Proteomes" id="UP000002320"/>
    </source>
</evidence>
<reference evidence="2" key="1">
    <citation type="submission" date="2007-03" db="EMBL/GenBank/DDBJ databases">
        <title>Annotation of Culex pipiens quinquefasciatus.</title>
        <authorList>
            <consortium name="The Broad Institute Genome Sequencing Platform"/>
            <person name="Atkinson P.W."/>
            <person name="Hemingway J."/>
            <person name="Christensen B.M."/>
            <person name="Higgs S."/>
            <person name="Kodira C."/>
            <person name="Hannick L."/>
            <person name="Megy K."/>
            <person name="O'Leary S."/>
            <person name="Pearson M."/>
            <person name="Haas B.J."/>
            <person name="Mauceli E."/>
            <person name="Wortman J.R."/>
            <person name="Lee N.H."/>
            <person name="Guigo R."/>
            <person name="Stanke M."/>
            <person name="Alvarado L."/>
            <person name="Amedeo P."/>
            <person name="Antoine C.H."/>
            <person name="Arensburger P."/>
            <person name="Bidwell S.L."/>
            <person name="Crawford M."/>
            <person name="Camaro F."/>
            <person name="Devon K."/>
            <person name="Engels R."/>
            <person name="Hammond M."/>
            <person name="Howarth C."/>
            <person name="Koehrsen M."/>
            <person name="Lawson D."/>
            <person name="Montgomery P."/>
            <person name="Nene V."/>
            <person name="Nusbaum C."/>
            <person name="Puiu D."/>
            <person name="Romero-Severson J."/>
            <person name="Severson D.W."/>
            <person name="Shumway M."/>
            <person name="Sisk P."/>
            <person name="Stolte C."/>
            <person name="Zeng Q."/>
            <person name="Eisenstadt E."/>
            <person name="Fraser-Liggett C."/>
            <person name="Strausberg R."/>
            <person name="Galagan J."/>
            <person name="Birren B."/>
            <person name="Collins F.H."/>
        </authorList>
    </citation>
    <scope>NUCLEOTIDE SEQUENCE [LARGE SCALE GENOMIC DNA]</scope>
    <source>
        <strain evidence="2">JHB</strain>
    </source>
</reference>
<dbReference type="InParanoid" id="B0X5U3"/>
<gene>
    <name evidence="3" type="primary">6048045</name>
    <name evidence="2" type="ORF">CpipJ_CPIJ014930</name>
</gene>
<dbReference type="KEGG" id="cqu:CpipJ_CPIJ014930"/>
<keyword evidence="4" id="KW-1185">Reference proteome</keyword>
<accession>B0X5U3</accession>
<dbReference type="EnsemblMetazoa" id="CPIJ014930-RA">
    <property type="protein sequence ID" value="CPIJ014930-PA"/>
    <property type="gene ID" value="CPIJ014930"/>
</dbReference>
<evidence type="ECO:0000256" key="1">
    <source>
        <dbReference type="SAM" id="SignalP"/>
    </source>
</evidence>
<protein>
    <submittedName>
        <fullName evidence="2 3">Uncharacterized protein</fullName>
    </submittedName>
</protein>
<proteinExistence type="predicted"/>
<feature type="chain" id="PRO_5014567197" evidence="1">
    <location>
        <begin position="20"/>
        <end position="105"/>
    </location>
</feature>
<dbReference type="AlphaFoldDB" id="B0X5U3"/>
<dbReference type="EMBL" id="DS232396">
    <property type="protein sequence ID" value="EDS41073.1"/>
    <property type="molecule type" value="Genomic_DNA"/>
</dbReference>
<organism>
    <name type="scientific">Culex quinquefasciatus</name>
    <name type="common">Southern house mosquito</name>
    <name type="synonym">Culex pungens</name>
    <dbReference type="NCBI Taxonomy" id="7176"/>
    <lineage>
        <taxon>Eukaryota</taxon>
        <taxon>Metazoa</taxon>
        <taxon>Ecdysozoa</taxon>
        <taxon>Arthropoda</taxon>
        <taxon>Hexapoda</taxon>
        <taxon>Insecta</taxon>
        <taxon>Pterygota</taxon>
        <taxon>Neoptera</taxon>
        <taxon>Endopterygota</taxon>
        <taxon>Diptera</taxon>
        <taxon>Nematocera</taxon>
        <taxon>Culicoidea</taxon>
        <taxon>Culicidae</taxon>
        <taxon>Culicinae</taxon>
        <taxon>Culicini</taxon>
        <taxon>Culex</taxon>
        <taxon>Culex</taxon>
    </lineage>
</organism>
<evidence type="ECO:0000313" key="3">
    <source>
        <dbReference type="EnsemblMetazoa" id="CPIJ014930-PA"/>
    </source>
</evidence>
<dbReference type="VEuPathDB" id="VectorBase:CPIJ014930"/>
<keyword evidence="1" id="KW-0732">Signal</keyword>
<sequence>MDVAFFVWFCCYFCREVLCVYKVDTINEFSASQIAFDVESGPDGYAGLHASAASKAISAYTPEQQYLTVHFAAQQGHQARVITMGFFRIQDQFREDEGPDGVVLI</sequence>
<reference evidence="3" key="2">
    <citation type="submission" date="2021-02" db="UniProtKB">
        <authorList>
            <consortium name="EnsemblMetazoa"/>
        </authorList>
    </citation>
    <scope>IDENTIFICATION</scope>
    <source>
        <strain evidence="3">JHB</strain>
    </source>
</reference>
<dbReference type="Proteomes" id="UP000002320">
    <property type="component" value="Unassembled WGS sequence"/>
</dbReference>